<proteinExistence type="predicted"/>
<name>A0A381XL85_9ZZZZ</name>
<feature type="non-terminal residue" evidence="1">
    <location>
        <position position="1"/>
    </location>
</feature>
<dbReference type="AlphaFoldDB" id="A0A381XL85"/>
<dbReference type="EMBL" id="UINC01015538">
    <property type="protein sequence ID" value="SVA65350.1"/>
    <property type="molecule type" value="Genomic_DNA"/>
</dbReference>
<organism evidence="1">
    <name type="scientific">marine metagenome</name>
    <dbReference type="NCBI Taxonomy" id="408172"/>
    <lineage>
        <taxon>unclassified sequences</taxon>
        <taxon>metagenomes</taxon>
        <taxon>ecological metagenomes</taxon>
    </lineage>
</organism>
<reference evidence="1" key="1">
    <citation type="submission" date="2018-05" db="EMBL/GenBank/DDBJ databases">
        <authorList>
            <person name="Lanie J.A."/>
            <person name="Ng W.-L."/>
            <person name="Kazmierczak K.M."/>
            <person name="Andrzejewski T.M."/>
            <person name="Davidsen T.M."/>
            <person name="Wayne K.J."/>
            <person name="Tettelin H."/>
            <person name="Glass J.I."/>
            <person name="Rusch D."/>
            <person name="Podicherti R."/>
            <person name="Tsui H.-C.T."/>
            <person name="Winkler M.E."/>
        </authorList>
    </citation>
    <scope>NUCLEOTIDE SEQUENCE</scope>
</reference>
<evidence type="ECO:0000313" key="1">
    <source>
        <dbReference type="EMBL" id="SVA65350.1"/>
    </source>
</evidence>
<accession>A0A381XL85</accession>
<gene>
    <name evidence="1" type="ORF">METZ01_LOCUS118204</name>
</gene>
<protein>
    <submittedName>
        <fullName evidence="1">Uncharacterized protein</fullName>
    </submittedName>
</protein>
<sequence length="49" mass="5570">VIIIASLRPTEQRLYSTTHNSVATIYERTMNVSMKKWAFDSSVLVIDAI</sequence>